<dbReference type="OrthoDB" id="1306037at2759"/>
<organism evidence="1 2">
    <name type="scientific">Solanum commersonii</name>
    <name type="common">Commerson's wild potato</name>
    <name type="synonym">Commerson's nightshade</name>
    <dbReference type="NCBI Taxonomy" id="4109"/>
    <lineage>
        <taxon>Eukaryota</taxon>
        <taxon>Viridiplantae</taxon>
        <taxon>Streptophyta</taxon>
        <taxon>Embryophyta</taxon>
        <taxon>Tracheophyta</taxon>
        <taxon>Spermatophyta</taxon>
        <taxon>Magnoliopsida</taxon>
        <taxon>eudicotyledons</taxon>
        <taxon>Gunneridae</taxon>
        <taxon>Pentapetalae</taxon>
        <taxon>asterids</taxon>
        <taxon>lamiids</taxon>
        <taxon>Solanales</taxon>
        <taxon>Solanaceae</taxon>
        <taxon>Solanoideae</taxon>
        <taxon>Solaneae</taxon>
        <taxon>Solanum</taxon>
    </lineage>
</organism>
<dbReference type="PANTHER" id="PTHR48449">
    <property type="entry name" value="DUF1985 DOMAIN-CONTAINING PROTEIN"/>
    <property type="match status" value="1"/>
</dbReference>
<sequence>SLKYVIKKIPTHTLRFGAPYNTIFLDEFKLSIGDVGIEPFRPTIYGPYLDIPKCNFQGQITKCLLLLELEQDNTNVLHIRHDNGSILHFTIREFALITGLKSKGNI</sequence>
<feature type="non-terminal residue" evidence="1">
    <location>
        <position position="1"/>
    </location>
</feature>
<keyword evidence="2" id="KW-1185">Reference proteome</keyword>
<comment type="caution">
    <text evidence="1">The sequence shown here is derived from an EMBL/GenBank/DDBJ whole genome shotgun (WGS) entry which is preliminary data.</text>
</comment>
<gene>
    <name evidence="1" type="ORF">H5410_005239</name>
</gene>
<evidence type="ECO:0000313" key="1">
    <source>
        <dbReference type="EMBL" id="KAG5620021.1"/>
    </source>
</evidence>
<name>A0A9J6A638_SOLCO</name>
<protein>
    <submittedName>
        <fullName evidence="1">Uncharacterized protein</fullName>
    </submittedName>
</protein>
<accession>A0A9J6A638</accession>
<dbReference type="Proteomes" id="UP000824120">
    <property type="component" value="Chromosome 2"/>
</dbReference>
<dbReference type="PANTHER" id="PTHR48449:SF1">
    <property type="entry name" value="DUF1985 DOMAIN-CONTAINING PROTEIN"/>
    <property type="match status" value="1"/>
</dbReference>
<dbReference type="EMBL" id="JACXVP010000002">
    <property type="protein sequence ID" value="KAG5620021.1"/>
    <property type="molecule type" value="Genomic_DNA"/>
</dbReference>
<dbReference type="AlphaFoldDB" id="A0A9J6A638"/>
<proteinExistence type="predicted"/>
<reference evidence="1 2" key="1">
    <citation type="submission" date="2020-09" db="EMBL/GenBank/DDBJ databases">
        <title>De no assembly of potato wild relative species, Solanum commersonii.</title>
        <authorList>
            <person name="Cho K."/>
        </authorList>
    </citation>
    <scope>NUCLEOTIDE SEQUENCE [LARGE SCALE GENOMIC DNA]</scope>
    <source>
        <strain evidence="1">LZ3.2</strain>
        <tissue evidence="1">Leaf</tissue>
    </source>
</reference>
<evidence type="ECO:0000313" key="2">
    <source>
        <dbReference type="Proteomes" id="UP000824120"/>
    </source>
</evidence>